<evidence type="ECO:0000313" key="2">
    <source>
        <dbReference type="Proteomes" id="UP001152320"/>
    </source>
</evidence>
<evidence type="ECO:0000313" key="1">
    <source>
        <dbReference type="EMBL" id="KAJ8018918.1"/>
    </source>
</evidence>
<name>A0A9Q1BB50_HOLLE</name>
<organism evidence="1 2">
    <name type="scientific">Holothuria leucospilota</name>
    <name type="common">Black long sea cucumber</name>
    <name type="synonym">Mertensiothuria leucospilota</name>
    <dbReference type="NCBI Taxonomy" id="206669"/>
    <lineage>
        <taxon>Eukaryota</taxon>
        <taxon>Metazoa</taxon>
        <taxon>Echinodermata</taxon>
        <taxon>Eleutherozoa</taxon>
        <taxon>Echinozoa</taxon>
        <taxon>Holothuroidea</taxon>
        <taxon>Aspidochirotacea</taxon>
        <taxon>Aspidochirotida</taxon>
        <taxon>Holothuriidae</taxon>
        <taxon>Holothuria</taxon>
    </lineage>
</organism>
<dbReference type="InterPro" id="IPR045864">
    <property type="entry name" value="aa-tRNA-synth_II/BPL/LPL"/>
</dbReference>
<dbReference type="SUPFAM" id="SSF55681">
    <property type="entry name" value="Class II aaRS and biotin synthetases"/>
    <property type="match status" value="1"/>
</dbReference>
<dbReference type="OrthoDB" id="57698at2759"/>
<dbReference type="Proteomes" id="UP001152320">
    <property type="component" value="Unassembled WGS sequence"/>
</dbReference>
<dbReference type="AlphaFoldDB" id="A0A9Q1BB50"/>
<dbReference type="EMBL" id="JAIZAY010000139">
    <property type="protein sequence ID" value="KAJ8018918.1"/>
    <property type="molecule type" value="Genomic_DNA"/>
</dbReference>
<keyword evidence="2" id="KW-1185">Reference proteome</keyword>
<reference evidence="1" key="1">
    <citation type="submission" date="2021-10" db="EMBL/GenBank/DDBJ databases">
        <title>Tropical sea cucumber genome reveals ecological adaptation and Cuvierian tubules defense mechanism.</title>
        <authorList>
            <person name="Chen T."/>
        </authorList>
    </citation>
    <scope>NUCLEOTIDE SEQUENCE</scope>
    <source>
        <strain evidence="1">Nanhai2018</strain>
        <tissue evidence="1">Muscle</tissue>
    </source>
</reference>
<protein>
    <submittedName>
        <fullName evidence="1">DNA polymerase subunit gamma-2, mitochondrial</fullName>
    </submittedName>
</protein>
<comment type="caution">
    <text evidence="1">The sequence shown here is derived from an EMBL/GenBank/DDBJ whole genome shotgun (WGS) entry which is preliminary data.</text>
</comment>
<gene>
    <name evidence="1" type="ORF">HOLleu_42809</name>
</gene>
<dbReference type="Gene3D" id="3.30.930.10">
    <property type="entry name" value="Bira Bifunctional Protein, Domain 2"/>
    <property type="match status" value="1"/>
</dbReference>
<proteinExistence type="predicted"/>
<accession>A0A9Q1BB50</accession>
<sequence>MDVCQLLSKLNIVMRNGKNIGNTQENAWCSYDILLHYENLLQLSERKLPVGLAQVVFSSRKREFNPDRFIFHGTPSAFSSTDVKSENGKQIVEVKYPFPWGEDVIERVTNYGSKPIEELEEKRKSFLKGKDGRRLVLPHVITSEGILEGGMLAYLLEAYQSAVVPGQKGKRKRQVSFL</sequence>